<comment type="similarity">
    <text evidence="2 11">Belongs to the WhiB family.</text>
</comment>
<keyword evidence="10 11" id="KW-0804">Transcription</keyword>
<keyword evidence="4 11" id="KW-0479">Metal-binding</keyword>
<keyword evidence="7 11" id="KW-0805">Transcription regulation</keyword>
<evidence type="ECO:0000313" key="13">
    <source>
        <dbReference type="EMBL" id="MBB5071713.1"/>
    </source>
</evidence>
<feature type="binding site" evidence="11">
    <location>
        <position position="9"/>
    </location>
    <ligand>
        <name>[4Fe-4S] cluster</name>
        <dbReference type="ChEBI" id="CHEBI:49883"/>
    </ligand>
</feature>
<keyword evidence="11" id="KW-0963">Cytoplasm</keyword>
<comment type="PTM">
    <text evidence="11">Upon Fe-S cluster removal intramolecular disulfide bonds are formed.</text>
</comment>
<sequence>MDWRHDAVCRDEDPELFFPVGNSGPALLQIAEAKAVCRRCPVASECLAWALESGQDAGVWGGMSEDERRALKRRSSRTRVARTNA</sequence>
<dbReference type="InterPro" id="IPR003482">
    <property type="entry name" value="Whib"/>
</dbReference>
<dbReference type="PROSITE" id="PS51674">
    <property type="entry name" value="4FE4S_WBL"/>
    <property type="match status" value="1"/>
</dbReference>
<evidence type="ECO:0000313" key="14">
    <source>
        <dbReference type="Proteomes" id="UP000580474"/>
    </source>
</evidence>
<dbReference type="PANTHER" id="PTHR38839">
    <property type="entry name" value="TRANSCRIPTIONAL REGULATOR WHID-RELATED"/>
    <property type="match status" value="1"/>
</dbReference>
<evidence type="ECO:0000256" key="2">
    <source>
        <dbReference type="ARBA" id="ARBA00006597"/>
    </source>
</evidence>
<protein>
    <recommendedName>
        <fullName evidence="11">Transcriptional regulator WhiB</fullName>
    </recommendedName>
</protein>
<reference evidence="13 14" key="1">
    <citation type="submission" date="2020-08" db="EMBL/GenBank/DDBJ databases">
        <title>Sequencing the genomes of 1000 actinobacteria strains.</title>
        <authorList>
            <person name="Klenk H.-P."/>
        </authorList>
    </citation>
    <scope>NUCLEOTIDE SEQUENCE [LARGE SCALE GENOMIC DNA]</scope>
    <source>
        <strain evidence="13 14">DSM 45582</strain>
    </source>
</reference>
<comment type="caution">
    <text evidence="13">The sequence shown here is derived from an EMBL/GenBank/DDBJ whole genome shotgun (WGS) entry which is preliminary data.</text>
</comment>
<dbReference type="Proteomes" id="UP000580474">
    <property type="component" value="Unassembled WGS sequence"/>
</dbReference>
<feature type="binding site" evidence="11">
    <location>
        <position position="37"/>
    </location>
    <ligand>
        <name>[4Fe-4S] cluster</name>
        <dbReference type="ChEBI" id="CHEBI:49883"/>
    </ligand>
</feature>
<evidence type="ECO:0000256" key="3">
    <source>
        <dbReference type="ARBA" id="ARBA00022485"/>
    </source>
</evidence>
<dbReference type="HAMAP" id="MF_01479">
    <property type="entry name" value="WhiB"/>
    <property type="match status" value="1"/>
</dbReference>
<dbReference type="InterPro" id="IPR034768">
    <property type="entry name" value="4FE4S_WBL"/>
</dbReference>
<feature type="binding site" evidence="11">
    <location>
        <position position="46"/>
    </location>
    <ligand>
        <name>[4Fe-4S] cluster</name>
        <dbReference type="ChEBI" id="CHEBI:49883"/>
    </ligand>
</feature>
<feature type="domain" description="4Fe-4S Wbl-type" evidence="12">
    <location>
        <begin position="8"/>
        <end position="70"/>
    </location>
</feature>
<organism evidence="13 14">
    <name type="scientific">Saccharopolyspora gloriosae</name>
    <dbReference type="NCBI Taxonomy" id="455344"/>
    <lineage>
        <taxon>Bacteria</taxon>
        <taxon>Bacillati</taxon>
        <taxon>Actinomycetota</taxon>
        <taxon>Actinomycetes</taxon>
        <taxon>Pseudonocardiales</taxon>
        <taxon>Pseudonocardiaceae</taxon>
        <taxon>Saccharopolyspora</taxon>
    </lineage>
</organism>
<keyword evidence="6 11" id="KW-0411">Iron-sulfur</keyword>
<comment type="function">
    <text evidence="11">Acts as a transcriptional regulator. Probably redox-responsive. The apo- but not holo-form probably binds DNA.</text>
</comment>
<evidence type="ECO:0000259" key="12">
    <source>
        <dbReference type="PROSITE" id="PS51674"/>
    </source>
</evidence>
<dbReference type="PANTHER" id="PTHR38839:SF6">
    <property type="entry name" value="TRANSCRIPTIONAL REGULATOR WHIB1"/>
    <property type="match status" value="1"/>
</dbReference>
<dbReference type="GO" id="GO:0035731">
    <property type="term" value="F:dinitrosyl-iron complex binding"/>
    <property type="evidence" value="ECO:0007669"/>
    <property type="project" value="UniProtKB-UniRule"/>
</dbReference>
<dbReference type="GO" id="GO:0051539">
    <property type="term" value="F:4 iron, 4 sulfur cluster binding"/>
    <property type="evidence" value="ECO:0007669"/>
    <property type="project" value="UniProtKB-UniRule"/>
</dbReference>
<keyword evidence="8 11" id="KW-0238">DNA-binding</keyword>
<comment type="PTM">
    <text evidence="11">The Fe-S cluster can be nitrosylated by nitric oxide (NO).</text>
</comment>
<feature type="binding site" evidence="11">
    <location>
        <position position="40"/>
    </location>
    <ligand>
        <name>[4Fe-4S] cluster</name>
        <dbReference type="ChEBI" id="CHEBI:49883"/>
    </ligand>
</feature>
<dbReference type="RefSeq" id="WP_184482254.1">
    <property type="nucleotide sequence ID" value="NZ_JACHIV010000001.1"/>
</dbReference>
<dbReference type="Pfam" id="PF02467">
    <property type="entry name" value="Whib"/>
    <property type="match status" value="1"/>
</dbReference>
<dbReference type="GO" id="GO:0046872">
    <property type="term" value="F:metal ion binding"/>
    <property type="evidence" value="ECO:0007669"/>
    <property type="project" value="UniProtKB-KW"/>
</dbReference>
<keyword evidence="9 11" id="KW-1015">Disulfide bond</keyword>
<keyword evidence="3 11" id="KW-0004">4Fe-4S</keyword>
<name>A0A840NNR6_9PSEU</name>
<evidence type="ECO:0000256" key="7">
    <source>
        <dbReference type="ARBA" id="ARBA00023015"/>
    </source>
</evidence>
<evidence type="ECO:0000256" key="8">
    <source>
        <dbReference type="ARBA" id="ARBA00023125"/>
    </source>
</evidence>
<comment type="subcellular location">
    <subcellularLocation>
        <location evidence="1 11">Cytoplasm</location>
    </subcellularLocation>
</comment>
<evidence type="ECO:0000256" key="1">
    <source>
        <dbReference type="ARBA" id="ARBA00004496"/>
    </source>
</evidence>
<evidence type="ECO:0000256" key="11">
    <source>
        <dbReference type="HAMAP-Rule" id="MF_01479"/>
    </source>
</evidence>
<evidence type="ECO:0000256" key="6">
    <source>
        <dbReference type="ARBA" id="ARBA00023014"/>
    </source>
</evidence>
<dbReference type="GO" id="GO:0005737">
    <property type="term" value="C:cytoplasm"/>
    <property type="evidence" value="ECO:0007669"/>
    <property type="project" value="UniProtKB-SubCell"/>
</dbReference>
<dbReference type="AlphaFoldDB" id="A0A840NNR6"/>
<dbReference type="GO" id="GO:0045892">
    <property type="term" value="P:negative regulation of DNA-templated transcription"/>
    <property type="evidence" value="ECO:0007669"/>
    <property type="project" value="TreeGrafter"/>
</dbReference>
<proteinExistence type="inferred from homology"/>
<dbReference type="GO" id="GO:0047134">
    <property type="term" value="F:protein-disulfide reductase [NAD(P)H] activity"/>
    <property type="evidence" value="ECO:0007669"/>
    <property type="project" value="TreeGrafter"/>
</dbReference>
<accession>A0A840NNR6</accession>
<dbReference type="GO" id="GO:0003677">
    <property type="term" value="F:DNA binding"/>
    <property type="evidence" value="ECO:0007669"/>
    <property type="project" value="UniProtKB-UniRule"/>
</dbReference>
<evidence type="ECO:0000256" key="4">
    <source>
        <dbReference type="ARBA" id="ARBA00022723"/>
    </source>
</evidence>
<dbReference type="EMBL" id="JACHIV010000001">
    <property type="protein sequence ID" value="MBB5071713.1"/>
    <property type="molecule type" value="Genomic_DNA"/>
</dbReference>
<evidence type="ECO:0000256" key="10">
    <source>
        <dbReference type="ARBA" id="ARBA00023163"/>
    </source>
</evidence>
<dbReference type="GO" id="GO:0045454">
    <property type="term" value="P:cell redox homeostasis"/>
    <property type="evidence" value="ECO:0007669"/>
    <property type="project" value="TreeGrafter"/>
</dbReference>
<keyword evidence="5 11" id="KW-0408">Iron</keyword>
<gene>
    <name evidence="11" type="primary">whiB</name>
    <name evidence="13" type="ORF">BJ969_004801</name>
</gene>
<keyword evidence="14" id="KW-1185">Reference proteome</keyword>
<evidence type="ECO:0000256" key="9">
    <source>
        <dbReference type="ARBA" id="ARBA00023157"/>
    </source>
</evidence>
<comment type="cofactor">
    <cofactor evidence="11">
        <name>[4Fe-4S] cluster</name>
        <dbReference type="ChEBI" id="CHEBI:49883"/>
    </cofactor>
    <text evidence="11">Binds 1 [4Fe-4S] cluster per subunit. Following nitrosylation of the [4Fe-4S] cluster binds 1 [4Fe-8(NO)] cluster per subunit.</text>
</comment>
<evidence type="ECO:0000256" key="5">
    <source>
        <dbReference type="ARBA" id="ARBA00023004"/>
    </source>
</evidence>